<reference evidence="7" key="1">
    <citation type="submission" date="2017-03" db="EMBL/GenBank/DDBJ databases">
        <authorList>
            <person name="Safronova V.I."/>
            <person name="Sazanova A.L."/>
            <person name="Chirak E.R."/>
        </authorList>
    </citation>
    <scope>NUCLEOTIDE SEQUENCE [LARGE SCALE GENOMIC DNA]</scope>
    <source>
        <strain evidence="7">Ach-343</strain>
    </source>
</reference>
<dbReference type="RefSeq" id="WP_111546054.1">
    <property type="nucleotide sequence ID" value="NZ_MZXV01000045.1"/>
</dbReference>
<evidence type="ECO:0000313" key="6">
    <source>
        <dbReference type="EMBL" id="PZV36623.1"/>
    </source>
</evidence>
<name>A0A2W7CJC3_9HYPH</name>
<organism evidence="6 7">
    <name type="scientific">Mesorhizobium kowhaii</name>
    <dbReference type="NCBI Taxonomy" id="1300272"/>
    <lineage>
        <taxon>Bacteria</taxon>
        <taxon>Pseudomonadati</taxon>
        <taxon>Pseudomonadota</taxon>
        <taxon>Alphaproteobacteria</taxon>
        <taxon>Hyphomicrobiales</taxon>
        <taxon>Phyllobacteriaceae</taxon>
        <taxon>Mesorhizobium</taxon>
    </lineage>
</organism>
<feature type="domain" description="Nitrogenase/oxidoreductase component 1" evidence="5">
    <location>
        <begin position="19"/>
        <end position="428"/>
    </location>
</feature>
<gene>
    <name evidence="6" type="ORF">B5V02_20890</name>
</gene>
<dbReference type="Gene3D" id="3.40.50.1980">
    <property type="entry name" value="Nitrogenase molybdenum iron protein domain"/>
    <property type="match status" value="3"/>
</dbReference>
<comment type="function">
    <text evidence="1">This protein may play a role in the biosynthesis of the prosthetic group of nitrogenase (FeMo cofactor).</text>
</comment>
<dbReference type="PANTHER" id="PTHR33712">
    <property type="entry name" value="LIGHT-INDEPENDENT PROTOCHLOROPHYLLIDE REDUCTASE SUBUNIT B"/>
    <property type="match status" value="1"/>
</dbReference>
<dbReference type="GO" id="GO:0065003">
    <property type="term" value="P:protein-containing complex assembly"/>
    <property type="evidence" value="ECO:0007669"/>
    <property type="project" value="InterPro"/>
</dbReference>
<evidence type="ECO:0000256" key="2">
    <source>
        <dbReference type="ARBA" id="ARBA00005155"/>
    </source>
</evidence>
<accession>A0A2W7CJC3</accession>
<dbReference type="Proteomes" id="UP000248616">
    <property type="component" value="Unassembled WGS sequence"/>
</dbReference>
<dbReference type="Pfam" id="PF00148">
    <property type="entry name" value="Oxidored_nitro"/>
    <property type="match status" value="1"/>
</dbReference>
<feature type="compositionally biased region" description="Polar residues" evidence="4">
    <location>
        <begin position="451"/>
        <end position="460"/>
    </location>
</feature>
<feature type="region of interest" description="Disordered" evidence="4">
    <location>
        <begin position="433"/>
        <end position="460"/>
    </location>
</feature>
<proteinExistence type="inferred from homology"/>
<comment type="caution">
    <text evidence="6">The sequence shown here is derived from an EMBL/GenBank/DDBJ whole genome shotgun (WGS) entry which is preliminary data.</text>
</comment>
<keyword evidence="7" id="KW-1185">Reference proteome</keyword>
<dbReference type="AlphaFoldDB" id="A0A2W7CJC3"/>
<dbReference type="GO" id="GO:0009399">
    <property type="term" value="P:nitrogen fixation"/>
    <property type="evidence" value="ECO:0007669"/>
    <property type="project" value="InterPro"/>
</dbReference>
<dbReference type="OrthoDB" id="9800746at2"/>
<evidence type="ECO:0000256" key="4">
    <source>
        <dbReference type="SAM" id="MobiDB-lite"/>
    </source>
</evidence>
<dbReference type="InterPro" id="IPR005975">
    <property type="entry name" value="Nase_Mo-Fe_CF"/>
</dbReference>
<evidence type="ECO:0000256" key="1">
    <source>
        <dbReference type="ARBA" id="ARBA00003171"/>
    </source>
</evidence>
<dbReference type="PANTHER" id="PTHR33712:SF7">
    <property type="entry name" value="LIGHT-INDEPENDENT PROTOCHLOROPHYLLIDE REDUCTASE SUBUNIT B"/>
    <property type="match status" value="1"/>
</dbReference>
<dbReference type="EMBL" id="MZXV01000045">
    <property type="protein sequence ID" value="PZV36623.1"/>
    <property type="molecule type" value="Genomic_DNA"/>
</dbReference>
<dbReference type="InterPro" id="IPR000510">
    <property type="entry name" value="Nase/OxRdtase_comp1"/>
</dbReference>
<dbReference type="Gene3D" id="6.10.250.1090">
    <property type="match status" value="1"/>
</dbReference>
<evidence type="ECO:0000313" key="7">
    <source>
        <dbReference type="Proteomes" id="UP000248616"/>
    </source>
</evidence>
<feature type="compositionally biased region" description="Basic and acidic residues" evidence="4">
    <location>
        <begin position="435"/>
        <end position="450"/>
    </location>
</feature>
<sequence length="460" mass="49354">MVRILSQTKSASVNPLKSSQPLGAALAFLGIDGAVPLFHGIQGCTSFALVLFVRHFKEAIPLQTTAMDEVTTILGGSDNLEEAILNLKTRTKPKLIGVCTTALVETRGEDCAGDIADIKLKHAEELAGTEIVLANTPDFSGALEEGWAKAVSAMIEGITRHGEQARQSKKIAILPGWHLTVADIEHLREMVESFGLQPVILPDVSGSLDGTVPDHWVPTTYGGTSIEDIRELGAAEHCIAIGEHMRHPAEVLQKMTGVPYVLFESLTGLEGADQFFSLLSAISGESVPASVRRRRAQLQDALLDGHFHFGGKKIAIAAEPDQLYQLATFFTGMGSEVAAAVATTDMSKVLGRVPAASIQIGDLSDLEALAGGADLLVTHSHGRQASQRLGIPLMRVGFPVFDRLGSQHKLSILYQGTRDLVFEVANMFQANRHAPTPEKLDPFRKQETQDGARSSPLTGH</sequence>
<evidence type="ECO:0000259" key="5">
    <source>
        <dbReference type="Pfam" id="PF00148"/>
    </source>
</evidence>
<comment type="similarity">
    <text evidence="3">Belongs to the NifD/NifK/NifE/NifN family.</text>
</comment>
<dbReference type="InterPro" id="IPR050152">
    <property type="entry name" value="ChlB/BchB/BchZ"/>
</dbReference>
<dbReference type="CDD" id="cd01966">
    <property type="entry name" value="Nitrogenase_NifN_1"/>
    <property type="match status" value="1"/>
</dbReference>
<dbReference type="GO" id="GO:0016491">
    <property type="term" value="F:oxidoreductase activity"/>
    <property type="evidence" value="ECO:0007669"/>
    <property type="project" value="InterPro"/>
</dbReference>
<comment type="pathway">
    <text evidence="2">Cofactor biosynthesis; Fe-Mo cofactor biosynthesis.</text>
</comment>
<dbReference type="SUPFAM" id="SSF53807">
    <property type="entry name" value="Helical backbone' metal receptor"/>
    <property type="match status" value="1"/>
</dbReference>
<dbReference type="UniPathway" id="UPA00782"/>
<evidence type="ECO:0000256" key="3">
    <source>
        <dbReference type="ARBA" id="ARBA00011002"/>
    </source>
</evidence>
<dbReference type="NCBIfam" id="TIGR01285">
    <property type="entry name" value="nifN"/>
    <property type="match status" value="1"/>
</dbReference>
<protein>
    <submittedName>
        <fullName evidence="6">Nitrogenase iron-molybdenum cofactor biosynthesis protein NifN</fullName>
    </submittedName>
</protein>